<keyword evidence="3" id="KW-0238">DNA-binding</keyword>
<evidence type="ECO:0000313" key="7">
    <source>
        <dbReference type="Proteomes" id="UP001168540"/>
    </source>
</evidence>
<feature type="domain" description="HTH lysR-type" evidence="5">
    <location>
        <begin position="1"/>
        <end position="58"/>
    </location>
</feature>
<dbReference type="PANTHER" id="PTHR30419:SF8">
    <property type="entry name" value="NITROGEN ASSIMILATION TRANSCRIPTIONAL ACTIVATOR-RELATED"/>
    <property type="match status" value="1"/>
</dbReference>
<sequence length="305" mass="33674">MDVRALRYFIEVVRQQSFTRAADALFVTQPTISKMVRQLEDELGSPLILREGRSFRLTDAGRVTHERGLDVLAAMNRLKTELADLSALVQGELVVGVPPMAGGAFFAPVVNAFRQRYPKVELQLVEDGAQAIESRVRTSQLEIGVAVLPVDPAAFSSISCIRDRLCLVAPAGSRWQGRSGVRLKEFADQPMILYPEDFTLSHRVADAYRKLGKPVKIAGRSAHWDLIVALVAAGLGLALLPERVIRSVDRNLFDIVPLDDESLVWHLGLIWKQDTYLSHAARAWLELTRELLGAGRPAPQPGDPA</sequence>
<dbReference type="SUPFAM" id="SSF46785">
    <property type="entry name" value="Winged helix' DNA-binding domain"/>
    <property type="match status" value="1"/>
</dbReference>
<dbReference type="InterPro" id="IPR005119">
    <property type="entry name" value="LysR_subst-bd"/>
</dbReference>
<dbReference type="InterPro" id="IPR050950">
    <property type="entry name" value="HTH-type_LysR_regulators"/>
</dbReference>
<dbReference type="PROSITE" id="PS50931">
    <property type="entry name" value="HTH_LYSR"/>
    <property type="match status" value="1"/>
</dbReference>
<dbReference type="Pfam" id="PF03466">
    <property type="entry name" value="LysR_substrate"/>
    <property type="match status" value="1"/>
</dbReference>
<keyword evidence="4" id="KW-0804">Transcription</keyword>
<keyword evidence="7" id="KW-1185">Reference proteome</keyword>
<organism evidence="6 7">
    <name type="scientific">Crenobacter oryzisoli</name>
    <dbReference type="NCBI Taxonomy" id="3056844"/>
    <lineage>
        <taxon>Bacteria</taxon>
        <taxon>Pseudomonadati</taxon>
        <taxon>Pseudomonadota</taxon>
        <taxon>Betaproteobacteria</taxon>
        <taxon>Neisseriales</taxon>
        <taxon>Neisseriaceae</taxon>
        <taxon>Crenobacter</taxon>
    </lineage>
</organism>
<evidence type="ECO:0000256" key="3">
    <source>
        <dbReference type="ARBA" id="ARBA00023125"/>
    </source>
</evidence>
<evidence type="ECO:0000256" key="4">
    <source>
        <dbReference type="ARBA" id="ARBA00023163"/>
    </source>
</evidence>
<evidence type="ECO:0000256" key="1">
    <source>
        <dbReference type="ARBA" id="ARBA00009437"/>
    </source>
</evidence>
<evidence type="ECO:0000313" key="6">
    <source>
        <dbReference type="EMBL" id="MDN0074517.1"/>
    </source>
</evidence>
<dbReference type="PRINTS" id="PR00039">
    <property type="entry name" value="HTHLYSR"/>
</dbReference>
<dbReference type="InterPro" id="IPR036390">
    <property type="entry name" value="WH_DNA-bd_sf"/>
</dbReference>
<dbReference type="InterPro" id="IPR036388">
    <property type="entry name" value="WH-like_DNA-bd_sf"/>
</dbReference>
<keyword evidence="2" id="KW-0805">Transcription regulation</keyword>
<dbReference type="Gene3D" id="3.40.190.290">
    <property type="match status" value="1"/>
</dbReference>
<dbReference type="Gene3D" id="1.10.10.10">
    <property type="entry name" value="Winged helix-like DNA-binding domain superfamily/Winged helix DNA-binding domain"/>
    <property type="match status" value="1"/>
</dbReference>
<reference evidence="6" key="1">
    <citation type="submission" date="2023-06" db="EMBL/GenBank/DDBJ databases">
        <authorList>
            <person name="Zhang S."/>
        </authorList>
    </citation>
    <scope>NUCLEOTIDE SEQUENCE</scope>
    <source>
        <strain evidence="6">SG2303</strain>
    </source>
</reference>
<gene>
    <name evidence="6" type="ORF">QU481_06350</name>
</gene>
<name>A0ABT7XL51_9NEIS</name>
<accession>A0ABT7XL51</accession>
<evidence type="ECO:0000256" key="2">
    <source>
        <dbReference type="ARBA" id="ARBA00023015"/>
    </source>
</evidence>
<dbReference type="InterPro" id="IPR000847">
    <property type="entry name" value="LysR_HTH_N"/>
</dbReference>
<dbReference type="EMBL" id="JAUEDK010000008">
    <property type="protein sequence ID" value="MDN0074517.1"/>
    <property type="molecule type" value="Genomic_DNA"/>
</dbReference>
<dbReference type="SUPFAM" id="SSF53850">
    <property type="entry name" value="Periplasmic binding protein-like II"/>
    <property type="match status" value="1"/>
</dbReference>
<dbReference type="PANTHER" id="PTHR30419">
    <property type="entry name" value="HTH-TYPE TRANSCRIPTIONAL REGULATOR YBHD"/>
    <property type="match status" value="1"/>
</dbReference>
<comment type="similarity">
    <text evidence="1">Belongs to the LysR transcriptional regulatory family.</text>
</comment>
<dbReference type="CDD" id="cd08438">
    <property type="entry name" value="PBP2_CidR"/>
    <property type="match status" value="1"/>
</dbReference>
<comment type="caution">
    <text evidence="6">The sequence shown here is derived from an EMBL/GenBank/DDBJ whole genome shotgun (WGS) entry which is preliminary data.</text>
</comment>
<proteinExistence type="inferred from homology"/>
<protein>
    <submittedName>
        <fullName evidence="6">LysR family transcriptional regulator</fullName>
    </submittedName>
</protein>
<dbReference type="Proteomes" id="UP001168540">
    <property type="component" value="Unassembled WGS sequence"/>
</dbReference>
<evidence type="ECO:0000259" key="5">
    <source>
        <dbReference type="PROSITE" id="PS50931"/>
    </source>
</evidence>
<dbReference type="Pfam" id="PF00126">
    <property type="entry name" value="HTH_1"/>
    <property type="match status" value="1"/>
</dbReference>
<dbReference type="RefSeq" id="WP_289829088.1">
    <property type="nucleotide sequence ID" value="NZ_JAUEDK010000008.1"/>
</dbReference>